<proteinExistence type="predicted"/>
<evidence type="ECO:0000313" key="4">
    <source>
        <dbReference type="EMBL" id="KAK9496676.1"/>
    </source>
</evidence>
<evidence type="ECO:0008006" key="6">
    <source>
        <dbReference type="Google" id="ProtNLM"/>
    </source>
</evidence>
<keyword evidence="3" id="KW-0393">Immunoglobulin domain</keyword>
<dbReference type="EMBL" id="JAPXFL010000062">
    <property type="protein sequence ID" value="KAK9496676.1"/>
    <property type="molecule type" value="Genomic_DNA"/>
</dbReference>
<dbReference type="PANTHER" id="PTHR12231:SF105">
    <property type="entry name" value="LACHESIN-LIKE PROTEIN"/>
    <property type="match status" value="1"/>
</dbReference>
<sequence>MLPLYNIDRTQAGAYLCIATNDVPPAVSKRISLSVNYLPELRLSNEVIGAPKGSDIRIFCYIQGYPIDHTYWTHRNYTVPRR</sequence>
<evidence type="ECO:0000256" key="2">
    <source>
        <dbReference type="ARBA" id="ARBA00023157"/>
    </source>
</evidence>
<name>A0AAW1CEY7_9HEMI</name>
<dbReference type="InterPro" id="IPR051170">
    <property type="entry name" value="Neural/epithelial_adhesion"/>
</dbReference>
<gene>
    <name evidence="4" type="ORF">O3M35_013073</name>
</gene>
<comment type="caution">
    <text evidence="4">The sequence shown here is derived from an EMBL/GenBank/DDBJ whole genome shotgun (WGS) entry which is preliminary data.</text>
</comment>
<keyword evidence="5" id="KW-1185">Reference proteome</keyword>
<evidence type="ECO:0000256" key="1">
    <source>
        <dbReference type="ARBA" id="ARBA00022737"/>
    </source>
</evidence>
<dbReference type="Proteomes" id="UP001461498">
    <property type="component" value="Unassembled WGS sequence"/>
</dbReference>
<dbReference type="Gene3D" id="2.60.40.10">
    <property type="entry name" value="Immunoglobulins"/>
    <property type="match status" value="1"/>
</dbReference>
<evidence type="ECO:0000256" key="3">
    <source>
        <dbReference type="ARBA" id="ARBA00023319"/>
    </source>
</evidence>
<dbReference type="AlphaFoldDB" id="A0AAW1CEY7"/>
<accession>A0AAW1CEY7</accession>
<dbReference type="GO" id="GO:0043005">
    <property type="term" value="C:neuron projection"/>
    <property type="evidence" value="ECO:0007669"/>
    <property type="project" value="TreeGrafter"/>
</dbReference>
<dbReference type="InterPro" id="IPR013783">
    <property type="entry name" value="Ig-like_fold"/>
</dbReference>
<organism evidence="4 5">
    <name type="scientific">Rhynocoris fuscipes</name>
    <dbReference type="NCBI Taxonomy" id="488301"/>
    <lineage>
        <taxon>Eukaryota</taxon>
        <taxon>Metazoa</taxon>
        <taxon>Ecdysozoa</taxon>
        <taxon>Arthropoda</taxon>
        <taxon>Hexapoda</taxon>
        <taxon>Insecta</taxon>
        <taxon>Pterygota</taxon>
        <taxon>Neoptera</taxon>
        <taxon>Paraneoptera</taxon>
        <taxon>Hemiptera</taxon>
        <taxon>Heteroptera</taxon>
        <taxon>Panheteroptera</taxon>
        <taxon>Cimicomorpha</taxon>
        <taxon>Reduviidae</taxon>
        <taxon>Harpactorinae</taxon>
        <taxon>Harpactorini</taxon>
        <taxon>Rhynocoris</taxon>
    </lineage>
</organism>
<keyword evidence="2" id="KW-1015">Disulfide bond</keyword>
<reference evidence="4 5" key="1">
    <citation type="submission" date="2022-12" db="EMBL/GenBank/DDBJ databases">
        <title>Chromosome-level genome assembly of true bugs.</title>
        <authorList>
            <person name="Ma L."/>
            <person name="Li H."/>
        </authorList>
    </citation>
    <scope>NUCLEOTIDE SEQUENCE [LARGE SCALE GENOMIC DNA]</scope>
    <source>
        <strain evidence="4">Lab_2022b</strain>
    </source>
</reference>
<dbReference type="PANTHER" id="PTHR12231">
    <property type="entry name" value="CTX-RELATED TYPE I TRANSMEMBRANE PROTEIN"/>
    <property type="match status" value="1"/>
</dbReference>
<dbReference type="InterPro" id="IPR036179">
    <property type="entry name" value="Ig-like_dom_sf"/>
</dbReference>
<evidence type="ECO:0000313" key="5">
    <source>
        <dbReference type="Proteomes" id="UP001461498"/>
    </source>
</evidence>
<dbReference type="SUPFAM" id="SSF48726">
    <property type="entry name" value="Immunoglobulin"/>
    <property type="match status" value="1"/>
</dbReference>
<protein>
    <recommendedName>
        <fullName evidence="6">Ig-like domain-containing protein</fullName>
    </recommendedName>
</protein>
<keyword evidence="1" id="KW-0677">Repeat</keyword>